<sequence length="164" mass="18851">MENSFQVTEDVLASNNMRFVNYLIDLIPQYGIVYGAIYLLFYIAESTSNYALNDFLLELSTLQDYIFTYSIMLGYYFFMEGFTNRTLGKYVTKTLVVTANGNKPTYLDILKRSFCRLIPFDALSFLGAKGKGWHDSLSKTYVVDVNKFEAKRKLQGELNLIGKQ</sequence>
<keyword evidence="5 6" id="KW-0472">Membrane</keyword>
<dbReference type="EMBL" id="CP025791">
    <property type="protein sequence ID" value="AUP79031.1"/>
    <property type="molecule type" value="Genomic_DNA"/>
</dbReference>
<feature type="domain" description="RDD" evidence="7">
    <location>
        <begin position="17"/>
        <end position="125"/>
    </location>
</feature>
<dbReference type="Pfam" id="PF06271">
    <property type="entry name" value="RDD"/>
    <property type="match status" value="1"/>
</dbReference>
<evidence type="ECO:0000256" key="2">
    <source>
        <dbReference type="ARBA" id="ARBA00022475"/>
    </source>
</evidence>
<feature type="transmembrane region" description="Helical" evidence="6">
    <location>
        <begin position="55"/>
        <end position="78"/>
    </location>
</feature>
<feature type="transmembrane region" description="Helical" evidence="6">
    <location>
        <begin position="22"/>
        <end position="43"/>
    </location>
</feature>
<keyword evidence="9" id="KW-1185">Reference proteome</keyword>
<evidence type="ECO:0000256" key="3">
    <source>
        <dbReference type="ARBA" id="ARBA00022692"/>
    </source>
</evidence>
<keyword evidence="4 6" id="KW-1133">Transmembrane helix</keyword>
<keyword evidence="3 6" id="KW-0812">Transmembrane</keyword>
<protein>
    <submittedName>
        <fullName evidence="8">RDD family protein</fullName>
    </submittedName>
</protein>
<dbReference type="RefSeq" id="WP_102755686.1">
    <property type="nucleotide sequence ID" value="NZ_CP025791.1"/>
</dbReference>
<evidence type="ECO:0000256" key="5">
    <source>
        <dbReference type="ARBA" id="ARBA00023136"/>
    </source>
</evidence>
<accession>A0A2K9PPN6</accession>
<dbReference type="PANTHER" id="PTHR36115:SF4">
    <property type="entry name" value="MEMBRANE PROTEIN"/>
    <property type="match status" value="1"/>
</dbReference>
<dbReference type="PANTHER" id="PTHR36115">
    <property type="entry name" value="PROLINE-RICH ANTIGEN HOMOLOG-RELATED"/>
    <property type="match status" value="1"/>
</dbReference>
<dbReference type="Proteomes" id="UP000235826">
    <property type="component" value="Chromosome"/>
</dbReference>
<evidence type="ECO:0000313" key="9">
    <source>
        <dbReference type="Proteomes" id="UP000235826"/>
    </source>
</evidence>
<reference evidence="8 9" key="1">
    <citation type="submission" date="2018-01" db="EMBL/GenBank/DDBJ databases">
        <title>Complete genome sequence of Flavivirga eckloniae ECD14 isolated from seaweed Ecklonia cava.</title>
        <authorList>
            <person name="Lee J.H."/>
            <person name="Baik K.S."/>
            <person name="Seong C.N."/>
        </authorList>
    </citation>
    <scope>NUCLEOTIDE SEQUENCE [LARGE SCALE GENOMIC DNA]</scope>
    <source>
        <strain evidence="8 9">ECD14</strain>
    </source>
</reference>
<organism evidence="8 9">
    <name type="scientific">Flavivirga eckloniae</name>
    <dbReference type="NCBI Taxonomy" id="1803846"/>
    <lineage>
        <taxon>Bacteria</taxon>
        <taxon>Pseudomonadati</taxon>
        <taxon>Bacteroidota</taxon>
        <taxon>Flavobacteriia</taxon>
        <taxon>Flavobacteriales</taxon>
        <taxon>Flavobacteriaceae</taxon>
        <taxon>Flavivirga</taxon>
    </lineage>
</organism>
<name>A0A2K9PPN6_9FLAO</name>
<dbReference type="AlphaFoldDB" id="A0A2K9PPN6"/>
<gene>
    <name evidence="8" type="ORF">C1H87_10110</name>
</gene>
<evidence type="ECO:0000313" key="8">
    <source>
        <dbReference type="EMBL" id="AUP79031.1"/>
    </source>
</evidence>
<dbReference type="OrthoDB" id="762068at2"/>
<dbReference type="InterPro" id="IPR010432">
    <property type="entry name" value="RDD"/>
</dbReference>
<evidence type="ECO:0000256" key="6">
    <source>
        <dbReference type="SAM" id="Phobius"/>
    </source>
</evidence>
<keyword evidence="2" id="KW-1003">Cell membrane</keyword>
<evidence type="ECO:0000259" key="7">
    <source>
        <dbReference type="Pfam" id="PF06271"/>
    </source>
</evidence>
<evidence type="ECO:0000256" key="4">
    <source>
        <dbReference type="ARBA" id="ARBA00022989"/>
    </source>
</evidence>
<dbReference type="InterPro" id="IPR051791">
    <property type="entry name" value="Pra-immunoreactive"/>
</dbReference>
<proteinExistence type="predicted"/>
<comment type="subcellular location">
    <subcellularLocation>
        <location evidence="1">Cell membrane</location>
        <topology evidence="1">Multi-pass membrane protein</topology>
    </subcellularLocation>
</comment>
<dbReference type="GO" id="GO:0005886">
    <property type="term" value="C:plasma membrane"/>
    <property type="evidence" value="ECO:0007669"/>
    <property type="project" value="UniProtKB-SubCell"/>
</dbReference>
<evidence type="ECO:0000256" key="1">
    <source>
        <dbReference type="ARBA" id="ARBA00004651"/>
    </source>
</evidence>
<dbReference type="KEGG" id="fek:C1H87_10110"/>